<accession>A0A9Q1I539</accession>
<proteinExistence type="predicted"/>
<evidence type="ECO:0000313" key="3">
    <source>
        <dbReference type="Proteomes" id="UP001152803"/>
    </source>
</evidence>
<organism evidence="2 3">
    <name type="scientific">Conger conger</name>
    <name type="common">Conger eel</name>
    <name type="synonym">Muraena conger</name>
    <dbReference type="NCBI Taxonomy" id="82655"/>
    <lineage>
        <taxon>Eukaryota</taxon>
        <taxon>Metazoa</taxon>
        <taxon>Chordata</taxon>
        <taxon>Craniata</taxon>
        <taxon>Vertebrata</taxon>
        <taxon>Euteleostomi</taxon>
        <taxon>Actinopterygii</taxon>
        <taxon>Neopterygii</taxon>
        <taxon>Teleostei</taxon>
        <taxon>Anguilliformes</taxon>
        <taxon>Congridae</taxon>
        <taxon>Conger</taxon>
    </lineage>
</organism>
<dbReference type="Proteomes" id="UP001152803">
    <property type="component" value="Unassembled WGS sequence"/>
</dbReference>
<dbReference type="OrthoDB" id="8945351at2759"/>
<dbReference type="PANTHER" id="PTHR46601:SF1">
    <property type="entry name" value="ADF-H DOMAIN-CONTAINING PROTEIN"/>
    <property type="match status" value="1"/>
</dbReference>
<reference evidence="2" key="1">
    <citation type="journal article" date="2023" name="Science">
        <title>Genome structures resolve the early diversification of teleost fishes.</title>
        <authorList>
            <person name="Parey E."/>
            <person name="Louis A."/>
            <person name="Montfort J."/>
            <person name="Bouchez O."/>
            <person name="Roques C."/>
            <person name="Iampietro C."/>
            <person name="Lluch J."/>
            <person name="Castinel A."/>
            <person name="Donnadieu C."/>
            <person name="Desvignes T."/>
            <person name="Floi Bucao C."/>
            <person name="Jouanno E."/>
            <person name="Wen M."/>
            <person name="Mejri S."/>
            <person name="Dirks R."/>
            <person name="Jansen H."/>
            <person name="Henkel C."/>
            <person name="Chen W.J."/>
            <person name="Zahm M."/>
            <person name="Cabau C."/>
            <person name="Klopp C."/>
            <person name="Thompson A.W."/>
            <person name="Robinson-Rechavi M."/>
            <person name="Braasch I."/>
            <person name="Lecointre G."/>
            <person name="Bobe J."/>
            <person name="Postlethwait J.H."/>
            <person name="Berthelot C."/>
            <person name="Roest Crollius H."/>
            <person name="Guiguen Y."/>
        </authorList>
    </citation>
    <scope>NUCLEOTIDE SEQUENCE</scope>
    <source>
        <strain evidence="2">Concon-B</strain>
    </source>
</reference>
<protein>
    <submittedName>
        <fullName evidence="2">Uncharacterized protein</fullName>
    </submittedName>
</protein>
<evidence type="ECO:0000313" key="2">
    <source>
        <dbReference type="EMBL" id="KAJ8282121.1"/>
    </source>
</evidence>
<name>A0A9Q1I539_CONCO</name>
<dbReference type="AlphaFoldDB" id="A0A9Q1I539"/>
<keyword evidence="3" id="KW-1185">Reference proteome</keyword>
<comment type="caution">
    <text evidence="2">The sequence shown here is derived from an EMBL/GenBank/DDBJ whole genome shotgun (WGS) entry which is preliminary data.</text>
</comment>
<feature type="compositionally biased region" description="Low complexity" evidence="1">
    <location>
        <begin position="230"/>
        <end position="239"/>
    </location>
</feature>
<feature type="region of interest" description="Disordered" evidence="1">
    <location>
        <begin position="208"/>
        <end position="245"/>
    </location>
</feature>
<feature type="compositionally biased region" description="Low complexity" evidence="1">
    <location>
        <begin position="212"/>
        <end position="221"/>
    </location>
</feature>
<feature type="non-terminal residue" evidence="2">
    <location>
        <position position="335"/>
    </location>
</feature>
<dbReference type="PANTHER" id="PTHR46601">
    <property type="entry name" value="ULP_PROTEASE DOMAIN-CONTAINING PROTEIN"/>
    <property type="match status" value="1"/>
</dbReference>
<evidence type="ECO:0000256" key="1">
    <source>
        <dbReference type="SAM" id="MobiDB-lite"/>
    </source>
</evidence>
<dbReference type="EMBL" id="JAFJMO010000003">
    <property type="protein sequence ID" value="KAJ8282121.1"/>
    <property type="molecule type" value="Genomic_DNA"/>
</dbReference>
<gene>
    <name evidence="2" type="ORF">COCON_G00046400</name>
</gene>
<sequence length="335" mass="37630">RKKIPKTPRLCNKGCQSYATISDSLRHDERAVWAHLEPILKEVKEQNPSVTTLHFMSDGPVTQYRNKRNFYLLSTLPFLWGFKEITWNYSEKAHGKGAPDGVGGAIKRCADDIVKMGTDIQTPKDLYCTLQENTSSTIRYFWISEDDVSRHDDAVPSQLPVVKGTMKLHQVASQTPGNISHRELSCFCSRGGSHCNCYGPVDVDFNQEGSEETASTSSNSTRFNQEGSEETASTSSNSTLQPTQNNTPDLVGKFVVVKYDDQLLVGQVLHLVENEIEVSCMRQTAGKNSFMWPETCDVIFYYMSDVQAVISEPEPSTNHSSKLCSPDWEKFKEMM</sequence>